<keyword evidence="1 3" id="KW-0808">Transferase</keyword>
<accession>A0A6M1QWX6</accession>
<evidence type="ECO:0000313" key="4">
    <source>
        <dbReference type="Proteomes" id="UP000483261"/>
    </source>
</evidence>
<reference evidence="3 4" key="1">
    <citation type="submission" date="2020-02" db="EMBL/GenBank/DDBJ databases">
        <title>Whole-genome analyses of novel actinobacteria.</title>
        <authorList>
            <person name="Sahin N."/>
        </authorList>
    </citation>
    <scope>NUCLEOTIDE SEQUENCE [LARGE SCALE GENOMIC DNA]</scope>
    <source>
        <strain evidence="3 4">KC13</strain>
    </source>
</reference>
<gene>
    <name evidence="3" type="ORF">G5C66_17235</name>
</gene>
<proteinExistence type="predicted"/>
<dbReference type="SUPFAM" id="SSF55729">
    <property type="entry name" value="Acyl-CoA N-acyltransferases (Nat)"/>
    <property type="match status" value="1"/>
</dbReference>
<evidence type="ECO:0000313" key="3">
    <source>
        <dbReference type="EMBL" id="NGN94475.1"/>
    </source>
</evidence>
<dbReference type="Pfam" id="PF13673">
    <property type="entry name" value="Acetyltransf_10"/>
    <property type="match status" value="1"/>
</dbReference>
<evidence type="ECO:0000259" key="2">
    <source>
        <dbReference type="PROSITE" id="PS51186"/>
    </source>
</evidence>
<keyword evidence="4" id="KW-1185">Reference proteome</keyword>
<dbReference type="RefSeq" id="WP_165112190.1">
    <property type="nucleotide sequence ID" value="NZ_JAALAA010000014.1"/>
</dbReference>
<dbReference type="InterPro" id="IPR016181">
    <property type="entry name" value="Acyl_CoA_acyltransferase"/>
</dbReference>
<comment type="caution">
    <text evidence="3">The sequence shown here is derived from an EMBL/GenBank/DDBJ whole genome shotgun (WGS) entry which is preliminary data.</text>
</comment>
<sequence length="145" mass="15053">MASSSAFTVTRVPAAATYPLRALVLHGGASPESAKVTGDDHSDVATFAAKDADATVVGSVSVFPSTEGTWRIRRLATAEEWRGRGVGTAVLAAALAHADDHAGGTVWCNATPAGAPLFLRAGFQQVGAPWEDPEFGPNVRLVRRV</sequence>
<dbReference type="PANTHER" id="PTHR13947">
    <property type="entry name" value="GNAT FAMILY N-ACETYLTRANSFERASE"/>
    <property type="match status" value="1"/>
</dbReference>
<dbReference type="GO" id="GO:0008080">
    <property type="term" value="F:N-acetyltransferase activity"/>
    <property type="evidence" value="ECO:0007669"/>
    <property type="project" value="InterPro"/>
</dbReference>
<dbReference type="InterPro" id="IPR000182">
    <property type="entry name" value="GNAT_dom"/>
</dbReference>
<dbReference type="Gene3D" id="3.40.630.30">
    <property type="match status" value="1"/>
</dbReference>
<dbReference type="AlphaFoldDB" id="A0A6M1QWX6"/>
<dbReference type="InterPro" id="IPR050769">
    <property type="entry name" value="NAT_camello-type"/>
</dbReference>
<evidence type="ECO:0000256" key="1">
    <source>
        <dbReference type="ARBA" id="ARBA00022679"/>
    </source>
</evidence>
<feature type="domain" description="N-acetyltransferase" evidence="2">
    <location>
        <begin position="7"/>
        <end position="145"/>
    </location>
</feature>
<organism evidence="3 4">
    <name type="scientific">Nocardioides turkmenicus</name>
    <dbReference type="NCBI Taxonomy" id="2711220"/>
    <lineage>
        <taxon>Bacteria</taxon>
        <taxon>Bacillati</taxon>
        <taxon>Actinomycetota</taxon>
        <taxon>Actinomycetes</taxon>
        <taxon>Propionibacteriales</taxon>
        <taxon>Nocardioidaceae</taxon>
        <taxon>Nocardioides</taxon>
    </lineage>
</organism>
<dbReference type="Proteomes" id="UP000483261">
    <property type="component" value="Unassembled WGS sequence"/>
</dbReference>
<dbReference type="PROSITE" id="PS51186">
    <property type="entry name" value="GNAT"/>
    <property type="match status" value="1"/>
</dbReference>
<dbReference type="PANTHER" id="PTHR13947:SF37">
    <property type="entry name" value="LD18367P"/>
    <property type="match status" value="1"/>
</dbReference>
<dbReference type="CDD" id="cd04301">
    <property type="entry name" value="NAT_SF"/>
    <property type="match status" value="1"/>
</dbReference>
<name>A0A6M1QWX6_9ACTN</name>
<protein>
    <submittedName>
        <fullName evidence="3">GNAT family N-acetyltransferase</fullName>
    </submittedName>
</protein>
<dbReference type="EMBL" id="JAALAA010000014">
    <property type="protein sequence ID" value="NGN94475.1"/>
    <property type="molecule type" value="Genomic_DNA"/>
</dbReference>